<feature type="compositionally biased region" description="Basic residues" evidence="1">
    <location>
        <begin position="141"/>
        <end position="150"/>
    </location>
</feature>
<dbReference type="OrthoDB" id="4815148at2759"/>
<gene>
    <name evidence="2" type="ORF">CGGC5_v001019</name>
</gene>
<name>A0A7J6JPS2_COLFN</name>
<evidence type="ECO:0000256" key="1">
    <source>
        <dbReference type="SAM" id="MobiDB-lite"/>
    </source>
</evidence>
<evidence type="ECO:0000313" key="3">
    <source>
        <dbReference type="Proteomes" id="UP000011096"/>
    </source>
</evidence>
<reference evidence="2 3" key="2">
    <citation type="submission" date="2020-04" db="EMBL/GenBank/DDBJ databases">
        <title>Genome sequencing and assembly of multiple isolates from the Colletotrichum gloeosporioides species complex.</title>
        <authorList>
            <person name="Gan P."/>
            <person name="Shirasu K."/>
        </authorList>
    </citation>
    <scope>NUCLEOTIDE SEQUENCE [LARGE SCALE GENOMIC DNA]</scope>
    <source>
        <strain evidence="2 3">Nara gc5</strain>
    </source>
</reference>
<dbReference type="AlphaFoldDB" id="A0A7J6JPS2"/>
<sequence length="265" mass="30771">MGSCEELEISLGKSLEKSLENPRSSSYASSDKHAERDNESRKDKREQRIKRLRVTEKSDTNIRSYNVRDFSEPPSADSGNRNYDGGCSTDESGMKPTDVEKEEGCMDVKKDRSRGVVSDKSPKVETRNLKRARSQQQDHTSKKHWSHRKESRNTEESKNEHRSEQREVDDEKKRRRGDADELDSNREESTNGRKRTKREDKAEVPPDTDNITQIMKFIRRMALLSDERLMQNLQHGFPLHAQDTILAGFRIIEWFQGTESNLEDL</sequence>
<dbReference type="GeneID" id="43609752"/>
<proteinExistence type="predicted"/>
<evidence type="ECO:0000313" key="2">
    <source>
        <dbReference type="EMBL" id="KAF4492081.1"/>
    </source>
</evidence>
<dbReference type="InParanoid" id="A0A7J6JPS2"/>
<feature type="compositionally biased region" description="Basic and acidic residues" evidence="1">
    <location>
        <begin position="151"/>
        <end position="204"/>
    </location>
</feature>
<comment type="caution">
    <text evidence="2">The sequence shown here is derived from an EMBL/GenBank/DDBJ whole genome shotgun (WGS) entry which is preliminary data.</text>
</comment>
<reference evidence="2 3" key="1">
    <citation type="submission" date="2012-08" db="EMBL/GenBank/DDBJ databases">
        <authorList>
            <person name="Gan P.H.P."/>
            <person name="Ikeda K."/>
            <person name="Irieda H."/>
            <person name="Narusaka M."/>
            <person name="O'Connell R.J."/>
            <person name="Narusaka Y."/>
            <person name="Takano Y."/>
            <person name="Kubo Y."/>
            <person name="Shirasu K."/>
        </authorList>
    </citation>
    <scope>NUCLEOTIDE SEQUENCE [LARGE SCALE GENOMIC DNA]</scope>
    <source>
        <strain evidence="2 3">Nara gc5</strain>
    </source>
</reference>
<accession>A0A7J6JPS2</accession>
<dbReference type="EMBL" id="ANPB02000001">
    <property type="protein sequence ID" value="KAF4492081.1"/>
    <property type="molecule type" value="Genomic_DNA"/>
</dbReference>
<organism evidence="2 3">
    <name type="scientific">Colletotrichum fructicola (strain Nara gc5)</name>
    <name type="common">Anthracnose fungus</name>
    <name type="synonym">Colletotrichum gloeosporioides (strain Nara gc5)</name>
    <dbReference type="NCBI Taxonomy" id="1213859"/>
    <lineage>
        <taxon>Eukaryota</taxon>
        <taxon>Fungi</taxon>
        <taxon>Dikarya</taxon>
        <taxon>Ascomycota</taxon>
        <taxon>Pezizomycotina</taxon>
        <taxon>Sordariomycetes</taxon>
        <taxon>Hypocreomycetidae</taxon>
        <taxon>Glomerellales</taxon>
        <taxon>Glomerellaceae</taxon>
        <taxon>Colletotrichum</taxon>
        <taxon>Colletotrichum gloeosporioides species complex</taxon>
    </lineage>
</organism>
<keyword evidence="3" id="KW-1185">Reference proteome</keyword>
<feature type="compositionally biased region" description="Basic and acidic residues" evidence="1">
    <location>
        <begin position="30"/>
        <end position="46"/>
    </location>
</feature>
<dbReference type="Proteomes" id="UP000011096">
    <property type="component" value="Unassembled WGS sequence"/>
</dbReference>
<feature type="region of interest" description="Disordered" evidence="1">
    <location>
        <begin position="1"/>
        <end position="208"/>
    </location>
</feature>
<dbReference type="RefSeq" id="XP_031877846.1">
    <property type="nucleotide sequence ID" value="XM_032025600.1"/>
</dbReference>
<feature type="compositionally biased region" description="Basic and acidic residues" evidence="1">
    <location>
        <begin position="97"/>
        <end position="114"/>
    </location>
</feature>
<protein>
    <submittedName>
        <fullName evidence="2">Uncharacterized protein</fullName>
    </submittedName>
</protein>